<evidence type="ECO:0000313" key="5">
    <source>
        <dbReference type="Proteomes" id="UP001172155"/>
    </source>
</evidence>
<dbReference type="Gene3D" id="1.20.1050.60">
    <property type="entry name" value="alpha-1,2-mannosidase"/>
    <property type="match status" value="1"/>
</dbReference>
<dbReference type="InterPro" id="IPR012939">
    <property type="entry name" value="Glyco_hydro_92"/>
</dbReference>
<sequence length="820" mass="89611">MAVPTEIEYYDLLPYVNPLIGTSNGGNVFPGATLPYGMAKAVADTNSTRNQSGFILDGSAVTGFSMMHDSGTGGSPNLGNFALFPFTSCPDRDVNNCVFPKKARAGFGGFDKESVTAKPGLFGLSLDSGIRVDMTTTQHTSLFKFSFPPVGSDGEESQPLILQDLTDLSDSRHDNASVFVEQTTGRITRSAPFSPGFGSGIYILYFCTDFKGPQVKNTGTFVNSRASSKIKNFTVARGINQHPLPGGAFVQFASGEEAILARTATSFISAERACSYAKAEIPDFDFSDVYKAAVRSWREKLSLVRVSTESVNESTLTNFHSGIYRTMINPQNYTGENPLWESGEPYYDSFYYIWDIFRSQLPLLTILDPVALTGMIRSLIDTYRHMGWLPDCRMSLSKGFTQGGSNADVVLADAYLKDIQDGINWEDGFAAVVKDAEDFDHKGTGTMTRSISRTLEYAYDDFCIAQMAAKMNKTAEQQRYLASRNNWQNLFKPNQTSHWWNGTDTGFTGFFEPRFLNKTWGYQDPLNCSNLDDHTGCSLTATGGETYESSIWEYSFYVPHDQGTLISLLGGPSTFTSRLDYLHDRNITYIGNEPAFLTVFQYHFAGRPCLSSRRAHAYIPSTFSPTPGGLPGNDDSGAMGSFLAFAMMGMFPVPGQDVYLVTAPFFREVEVTSVLTGRTARVRSVMEEGEGEWREGEVYCVRRAEMDGEAWGRSCVDHGFWTEGRELVLWLGREEGAWGTGVRDLPPSTRARSYNSITAPNTASNNPPPGATPATANPVDVAVSTGLVGATVGTTGACVVVATVAVFWAAQNVAKEAIAG</sequence>
<dbReference type="Pfam" id="PF07971">
    <property type="entry name" value="Glyco_hydro_92"/>
    <property type="match status" value="1"/>
</dbReference>
<accession>A0AA40F4R1</accession>
<evidence type="ECO:0000256" key="1">
    <source>
        <dbReference type="SAM" id="MobiDB-lite"/>
    </source>
</evidence>
<dbReference type="Gene3D" id="1.20.1610.10">
    <property type="entry name" value="alpha-1,2-mannosidases domains"/>
    <property type="match status" value="1"/>
</dbReference>
<dbReference type="NCBIfam" id="TIGR01180">
    <property type="entry name" value="aman2_put"/>
    <property type="match status" value="1"/>
</dbReference>
<dbReference type="GO" id="GO:0030246">
    <property type="term" value="F:carbohydrate binding"/>
    <property type="evidence" value="ECO:0007669"/>
    <property type="project" value="InterPro"/>
</dbReference>
<dbReference type="FunFam" id="2.70.98.10:FF:000010">
    <property type="entry name" value="Alpha-1,2-mannosidase family protein"/>
    <property type="match status" value="1"/>
</dbReference>
<keyword evidence="4" id="KW-0378">Hydrolase</keyword>
<dbReference type="InterPro" id="IPR008928">
    <property type="entry name" value="6-hairpin_glycosidase_sf"/>
</dbReference>
<feature type="domain" description="Glycosyl hydrolase family 92" evidence="2">
    <location>
        <begin position="273"/>
        <end position="732"/>
    </location>
</feature>
<dbReference type="GO" id="GO:0005634">
    <property type="term" value="C:nucleus"/>
    <property type="evidence" value="ECO:0007669"/>
    <property type="project" value="TreeGrafter"/>
</dbReference>
<dbReference type="PANTHER" id="PTHR12143:SF25">
    <property type="entry name" value="FAMILY PROTEIN, PUTATIVE (AFU_ORTHOLOGUE AFUA_1G10790)-RELATED"/>
    <property type="match status" value="1"/>
</dbReference>
<reference evidence="4" key="1">
    <citation type="submission" date="2023-06" db="EMBL/GenBank/DDBJ databases">
        <title>Genome-scale phylogeny and comparative genomics of the fungal order Sordariales.</title>
        <authorList>
            <consortium name="Lawrence Berkeley National Laboratory"/>
            <person name="Hensen N."/>
            <person name="Bonometti L."/>
            <person name="Westerberg I."/>
            <person name="Brannstrom I.O."/>
            <person name="Guillou S."/>
            <person name="Cros-Aarteil S."/>
            <person name="Calhoun S."/>
            <person name="Haridas S."/>
            <person name="Kuo A."/>
            <person name="Mondo S."/>
            <person name="Pangilinan J."/>
            <person name="Riley R."/>
            <person name="LaButti K."/>
            <person name="Andreopoulos B."/>
            <person name="Lipzen A."/>
            <person name="Chen C."/>
            <person name="Yanf M."/>
            <person name="Daum C."/>
            <person name="Ng V."/>
            <person name="Clum A."/>
            <person name="Steindorff A."/>
            <person name="Ohm R."/>
            <person name="Martin F."/>
            <person name="Silar P."/>
            <person name="Natvig D."/>
            <person name="Lalanne C."/>
            <person name="Gautier V."/>
            <person name="Ament-velasquez S.L."/>
            <person name="Kruys A."/>
            <person name="Hutchinson M.I."/>
            <person name="Powell A.J."/>
            <person name="Barry K."/>
            <person name="Miller A.N."/>
            <person name="Grigoriev I.V."/>
            <person name="Debuchy R."/>
            <person name="Gladieux P."/>
            <person name="Thoren M.H."/>
            <person name="Johannesson H."/>
        </authorList>
    </citation>
    <scope>NUCLEOTIDE SEQUENCE</scope>
    <source>
        <strain evidence="4">SMH3187-1</strain>
    </source>
</reference>
<dbReference type="GO" id="GO:0000224">
    <property type="term" value="F:peptide-N4-(N-acetyl-beta-glucosaminyl)asparagine amidase activity"/>
    <property type="evidence" value="ECO:0007669"/>
    <property type="project" value="TreeGrafter"/>
</dbReference>
<feature type="region of interest" description="Disordered" evidence="1">
    <location>
        <begin position="749"/>
        <end position="777"/>
    </location>
</feature>
<organism evidence="4 5">
    <name type="scientific">Schizothecium vesticola</name>
    <dbReference type="NCBI Taxonomy" id="314040"/>
    <lineage>
        <taxon>Eukaryota</taxon>
        <taxon>Fungi</taxon>
        <taxon>Dikarya</taxon>
        <taxon>Ascomycota</taxon>
        <taxon>Pezizomycotina</taxon>
        <taxon>Sordariomycetes</taxon>
        <taxon>Sordariomycetidae</taxon>
        <taxon>Sordariales</taxon>
        <taxon>Schizotheciaceae</taxon>
        <taxon>Schizothecium</taxon>
    </lineage>
</organism>
<dbReference type="InterPro" id="IPR014718">
    <property type="entry name" value="GH-type_carb-bd"/>
</dbReference>
<evidence type="ECO:0000313" key="4">
    <source>
        <dbReference type="EMBL" id="KAK0750926.1"/>
    </source>
</evidence>
<dbReference type="InterPro" id="IPR041371">
    <property type="entry name" value="GH92_N"/>
</dbReference>
<evidence type="ECO:0000259" key="3">
    <source>
        <dbReference type="Pfam" id="PF17678"/>
    </source>
</evidence>
<protein>
    <submittedName>
        <fullName evidence="4">Glycoside hydrolase family 92 protein</fullName>
    </submittedName>
</protein>
<dbReference type="GO" id="GO:0005975">
    <property type="term" value="P:carbohydrate metabolic process"/>
    <property type="evidence" value="ECO:0007669"/>
    <property type="project" value="InterPro"/>
</dbReference>
<dbReference type="FunFam" id="1.20.1050.60:FF:000002">
    <property type="entry name" value="Glycosyl hydrolase family 92"/>
    <property type="match status" value="1"/>
</dbReference>
<dbReference type="InterPro" id="IPR050883">
    <property type="entry name" value="PNGase"/>
</dbReference>
<proteinExistence type="predicted"/>
<dbReference type="FunFam" id="1.20.1610.10:FF:000002">
    <property type="entry name" value="Alpha-1,2-mannosidase family protein"/>
    <property type="match status" value="1"/>
</dbReference>
<dbReference type="Proteomes" id="UP001172155">
    <property type="component" value="Unassembled WGS sequence"/>
</dbReference>
<feature type="domain" description="Glycosyl hydrolase family 92 N-terminal" evidence="3">
    <location>
        <begin position="15"/>
        <end position="266"/>
    </location>
</feature>
<evidence type="ECO:0000259" key="2">
    <source>
        <dbReference type="Pfam" id="PF07971"/>
    </source>
</evidence>
<dbReference type="Gene3D" id="2.70.98.10">
    <property type="match status" value="1"/>
</dbReference>
<name>A0AA40F4R1_9PEZI</name>
<dbReference type="GO" id="GO:0006516">
    <property type="term" value="P:glycoprotein catabolic process"/>
    <property type="evidence" value="ECO:0007669"/>
    <property type="project" value="TreeGrafter"/>
</dbReference>
<dbReference type="InterPro" id="IPR005887">
    <property type="entry name" value="GH92_a_mannosidase_put"/>
</dbReference>
<dbReference type="GO" id="GO:0005829">
    <property type="term" value="C:cytosol"/>
    <property type="evidence" value="ECO:0007669"/>
    <property type="project" value="TreeGrafter"/>
</dbReference>
<gene>
    <name evidence="4" type="ORF">B0T18DRAFT_478064</name>
</gene>
<dbReference type="AlphaFoldDB" id="A0AA40F4R1"/>
<dbReference type="EMBL" id="JAUKUD010000002">
    <property type="protein sequence ID" value="KAK0750926.1"/>
    <property type="molecule type" value="Genomic_DNA"/>
</dbReference>
<dbReference type="SUPFAM" id="SSF48208">
    <property type="entry name" value="Six-hairpin glycosidases"/>
    <property type="match status" value="1"/>
</dbReference>
<keyword evidence="5" id="KW-1185">Reference proteome</keyword>
<dbReference type="Gene3D" id="3.30.2080.10">
    <property type="entry name" value="GH92 mannosidase domain"/>
    <property type="match status" value="1"/>
</dbReference>
<dbReference type="PANTHER" id="PTHR12143">
    <property type="entry name" value="PEPTIDE N-GLYCANASE PNGASE -RELATED"/>
    <property type="match status" value="1"/>
</dbReference>
<dbReference type="Pfam" id="PF17678">
    <property type="entry name" value="Glyco_hydro_92N"/>
    <property type="match status" value="1"/>
</dbReference>
<comment type="caution">
    <text evidence="4">The sequence shown here is derived from an EMBL/GenBank/DDBJ whole genome shotgun (WGS) entry which is preliminary data.</text>
</comment>